<keyword evidence="7" id="KW-1185">Reference proteome</keyword>
<evidence type="ECO:0000313" key="6">
    <source>
        <dbReference type="EMBL" id="AJE03880.1"/>
    </source>
</evidence>
<dbReference type="AlphaFoldDB" id="A0A0B5BHD2"/>
<dbReference type="KEGG" id="gpi:GPICK_11420"/>
<dbReference type="Gene3D" id="2.60.200.40">
    <property type="match status" value="1"/>
</dbReference>
<sequence length="290" mass="30135">MSTRCSIIINPTSGSYSEKVVGRVVATLREGGLDPLVLPTAGPDDAAAFAARICAREPSPLIIAAGGDGTVNGVINGLEPGRATVAFLPLGTSNVLARELGIGSAEEAARRIIRGETRPLTVGLLEGFGVRRRFFLMAGVGFDGLVVEGVRGGEKRRFGAAAYLLSALRTFAAWETKSMAVTAGGERRLCHSVVVCNAARYGGNHLLAPGANLFGPEFGVVCLGGSRRRDYLRLALNVVAGRGARGSGVSLFHAAEVEIGGNKPVQVDGDFVCHGPVRISSLPGFARLVV</sequence>
<keyword evidence="1" id="KW-0808">Transferase</keyword>
<keyword evidence="3 6" id="KW-0418">Kinase</keyword>
<dbReference type="InterPro" id="IPR001206">
    <property type="entry name" value="Diacylglycerol_kinase_cat_dom"/>
</dbReference>
<dbReference type="PANTHER" id="PTHR12358:SF106">
    <property type="entry name" value="LIPID KINASE YEGS"/>
    <property type="match status" value="1"/>
</dbReference>
<dbReference type="InterPro" id="IPR045540">
    <property type="entry name" value="YegS/DAGK_C"/>
</dbReference>
<proteinExistence type="predicted"/>
<dbReference type="PROSITE" id="PS50146">
    <property type="entry name" value="DAGK"/>
    <property type="match status" value="1"/>
</dbReference>
<evidence type="ECO:0000256" key="4">
    <source>
        <dbReference type="ARBA" id="ARBA00022840"/>
    </source>
</evidence>
<name>A0A0B5BHD2_9BACT</name>
<dbReference type="SMART" id="SM00046">
    <property type="entry name" value="DAGKc"/>
    <property type="match status" value="1"/>
</dbReference>
<evidence type="ECO:0000259" key="5">
    <source>
        <dbReference type="PROSITE" id="PS50146"/>
    </source>
</evidence>
<organism evidence="6 7">
    <name type="scientific">Geobacter pickeringii</name>
    <dbReference type="NCBI Taxonomy" id="345632"/>
    <lineage>
        <taxon>Bacteria</taxon>
        <taxon>Pseudomonadati</taxon>
        <taxon>Thermodesulfobacteriota</taxon>
        <taxon>Desulfuromonadia</taxon>
        <taxon>Geobacterales</taxon>
        <taxon>Geobacteraceae</taxon>
        <taxon>Geobacter</taxon>
    </lineage>
</organism>
<protein>
    <submittedName>
        <fullName evidence="6">Diacylglycerol kinase</fullName>
    </submittedName>
</protein>
<keyword evidence="4" id="KW-0067">ATP-binding</keyword>
<dbReference type="InterPro" id="IPR050187">
    <property type="entry name" value="Lipid_Phosphate_FormReg"/>
</dbReference>
<dbReference type="Proteomes" id="UP000057609">
    <property type="component" value="Chromosome"/>
</dbReference>
<dbReference type="EMBL" id="CP009788">
    <property type="protein sequence ID" value="AJE03880.1"/>
    <property type="molecule type" value="Genomic_DNA"/>
</dbReference>
<reference evidence="6 7" key="1">
    <citation type="journal article" date="2015" name="Genome Announc.">
        <title>Complete Genome of Geobacter pickeringii G13T, a Metal-Reducing Isolate from Sedimentary Kaolin Deposits.</title>
        <authorList>
            <person name="Badalamenti J.P."/>
            <person name="Bond D.R."/>
        </authorList>
    </citation>
    <scope>NUCLEOTIDE SEQUENCE [LARGE SCALE GENOMIC DNA]</scope>
    <source>
        <strain evidence="6 7">G13</strain>
    </source>
</reference>
<dbReference type="InterPro" id="IPR017438">
    <property type="entry name" value="ATP-NAD_kinase_N"/>
</dbReference>
<evidence type="ECO:0000256" key="2">
    <source>
        <dbReference type="ARBA" id="ARBA00022741"/>
    </source>
</evidence>
<dbReference type="GO" id="GO:0005524">
    <property type="term" value="F:ATP binding"/>
    <property type="evidence" value="ECO:0007669"/>
    <property type="project" value="UniProtKB-KW"/>
</dbReference>
<evidence type="ECO:0000313" key="7">
    <source>
        <dbReference type="Proteomes" id="UP000057609"/>
    </source>
</evidence>
<keyword evidence="2" id="KW-0547">Nucleotide-binding</keyword>
<feature type="domain" description="DAGKc" evidence="5">
    <location>
        <begin position="1"/>
        <end position="129"/>
    </location>
</feature>
<dbReference type="OrthoDB" id="142078at2"/>
<accession>A0A0B5BHD2</accession>
<dbReference type="HOGENOM" id="CLU_045532_2_1_7"/>
<dbReference type="PANTHER" id="PTHR12358">
    <property type="entry name" value="SPHINGOSINE KINASE"/>
    <property type="match status" value="1"/>
</dbReference>
<dbReference type="GO" id="GO:0016301">
    <property type="term" value="F:kinase activity"/>
    <property type="evidence" value="ECO:0007669"/>
    <property type="project" value="UniProtKB-KW"/>
</dbReference>
<dbReference type="InterPro" id="IPR016064">
    <property type="entry name" value="NAD/diacylglycerol_kinase_sf"/>
</dbReference>
<dbReference type="SUPFAM" id="SSF111331">
    <property type="entry name" value="NAD kinase/diacylglycerol kinase-like"/>
    <property type="match status" value="1"/>
</dbReference>
<evidence type="ECO:0000256" key="1">
    <source>
        <dbReference type="ARBA" id="ARBA00022679"/>
    </source>
</evidence>
<dbReference type="GO" id="GO:0005886">
    <property type="term" value="C:plasma membrane"/>
    <property type="evidence" value="ECO:0007669"/>
    <property type="project" value="TreeGrafter"/>
</dbReference>
<dbReference type="Gene3D" id="3.40.50.10330">
    <property type="entry name" value="Probable inorganic polyphosphate/atp-NAD kinase, domain 1"/>
    <property type="match status" value="1"/>
</dbReference>
<gene>
    <name evidence="6" type="ORF">GPICK_11420</name>
</gene>
<evidence type="ECO:0000256" key="3">
    <source>
        <dbReference type="ARBA" id="ARBA00022777"/>
    </source>
</evidence>
<dbReference type="STRING" id="345632.GPICK_11420"/>
<dbReference type="Pfam" id="PF00781">
    <property type="entry name" value="DAGK_cat"/>
    <property type="match status" value="1"/>
</dbReference>
<dbReference type="Pfam" id="PF19279">
    <property type="entry name" value="YegS_C"/>
    <property type="match status" value="1"/>
</dbReference>